<evidence type="ECO:0000256" key="1">
    <source>
        <dbReference type="SAM" id="Phobius"/>
    </source>
</evidence>
<proteinExistence type="predicted"/>
<reference evidence="2" key="1">
    <citation type="submission" date="2020-04" db="EMBL/GenBank/DDBJ databases">
        <authorList>
            <person name="Zhang T."/>
        </authorList>
    </citation>
    <scope>NUCLEOTIDE SEQUENCE</scope>
    <source>
        <strain evidence="2">HKST-UBA03</strain>
    </source>
</reference>
<protein>
    <recommendedName>
        <fullName evidence="4">SD-repeat containing protein B domain-containing protein</fullName>
    </recommendedName>
</protein>
<accession>A0A955LKR2</accession>
<dbReference type="AlphaFoldDB" id="A0A955LKR2"/>
<organism evidence="2 3">
    <name type="scientific">candidate division WWE3 bacterium</name>
    <dbReference type="NCBI Taxonomy" id="2053526"/>
    <lineage>
        <taxon>Bacteria</taxon>
        <taxon>Katanobacteria</taxon>
    </lineage>
</organism>
<gene>
    <name evidence="2" type="ORF">KC614_02280</name>
</gene>
<evidence type="ECO:0000313" key="2">
    <source>
        <dbReference type="EMBL" id="MCA9392009.1"/>
    </source>
</evidence>
<dbReference type="Gene3D" id="2.60.40.10">
    <property type="entry name" value="Immunoglobulins"/>
    <property type="match status" value="1"/>
</dbReference>
<dbReference type="InterPro" id="IPR013783">
    <property type="entry name" value="Ig-like_fold"/>
</dbReference>
<name>A0A955LKR2_UNCKA</name>
<dbReference type="SUPFAM" id="SSF117074">
    <property type="entry name" value="Hypothetical protein PA1324"/>
    <property type="match status" value="1"/>
</dbReference>
<keyword evidence="1" id="KW-0812">Transmembrane</keyword>
<evidence type="ECO:0008006" key="4">
    <source>
        <dbReference type="Google" id="ProtNLM"/>
    </source>
</evidence>
<keyword evidence="1" id="KW-0472">Membrane</keyword>
<evidence type="ECO:0000313" key="3">
    <source>
        <dbReference type="Proteomes" id="UP000751518"/>
    </source>
</evidence>
<reference evidence="2" key="2">
    <citation type="journal article" date="2021" name="Microbiome">
        <title>Successional dynamics and alternative stable states in a saline activated sludge microbial community over 9 years.</title>
        <authorList>
            <person name="Wang Y."/>
            <person name="Ye J."/>
            <person name="Ju F."/>
            <person name="Liu L."/>
            <person name="Boyd J.A."/>
            <person name="Deng Y."/>
            <person name="Parks D.H."/>
            <person name="Jiang X."/>
            <person name="Yin X."/>
            <person name="Woodcroft B.J."/>
            <person name="Tyson G.W."/>
            <person name="Hugenholtz P."/>
            <person name="Polz M.F."/>
            <person name="Zhang T."/>
        </authorList>
    </citation>
    <scope>NUCLEOTIDE SEQUENCE</scope>
    <source>
        <strain evidence="2">HKST-UBA03</strain>
    </source>
</reference>
<comment type="caution">
    <text evidence="2">The sequence shown here is derived from an EMBL/GenBank/DDBJ whole genome shotgun (WGS) entry which is preliminary data.</text>
</comment>
<feature type="transmembrane region" description="Helical" evidence="1">
    <location>
        <begin position="35"/>
        <end position="58"/>
    </location>
</feature>
<sequence>MFEEEAIQINLDQEGSKEEQIAKKRLLGMSVISRFITLILATAFFFAAFISLGSIIGYTMNLASQKGSLVIQQPEYDKWEGFFSGLTFDAGESPESALQITFFVDSNGNQIKDENETLYYETQISIIEEGSAQQTGVVLSSNNGTFNISSLPNGSYEAELSYSYDDYHKQRPIYTDGIGIVNSYGSKGLKVAFDIPAANQKISVGLQEYKPKHLLFTTNQQYRPTGIYVYDVDFGVLLFSTRFTSSDLIYGYNANNHTVYYLQGNAIYGLAPTSVAKTGEDYIDDYSANIVGNVFWVSDDGNIIAHKTPDPSGYRFVTKNLTTSSLQQILYTNSTIKPFDSDYSVFSFKQDSKAFLLRGSAKNNSGDTDYGWFYSDGGTNAEYLYSDISDAAFYDDSHLVFRMSSDNTPNTTIYPTPEEGSDSTVLGEGGIVLYDLQTKTARPLVNDFTSGYLNFSPYGHYAVRFFTDGSSTSIDYLTIAGAVANESPQVLRYDMPQGFRVATPDDFVWDDNEPVFHLTCQSCQDEKSMYVKFYDNGTVKKINVADMSYGKIIGYYEE</sequence>
<keyword evidence="1" id="KW-1133">Transmembrane helix</keyword>
<dbReference type="Proteomes" id="UP000751518">
    <property type="component" value="Unassembled WGS sequence"/>
</dbReference>
<dbReference type="EMBL" id="JAGQKZ010000014">
    <property type="protein sequence ID" value="MCA9392009.1"/>
    <property type="molecule type" value="Genomic_DNA"/>
</dbReference>